<evidence type="ECO:0000313" key="7">
    <source>
        <dbReference type="Proteomes" id="UP000789572"/>
    </source>
</evidence>
<dbReference type="Pfam" id="PF00106">
    <property type="entry name" value="adh_short"/>
    <property type="match status" value="1"/>
</dbReference>
<evidence type="ECO:0000256" key="1">
    <source>
        <dbReference type="ARBA" id="ARBA00006484"/>
    </source>
</evidence>
<dbReference type="EMBL" id="CAJVPJ010000234">
    <property type="protein sequence ID" value="CAG8499422.1"/>
    <property type="molecule type" value="Genomic_DNA"/>
</dbReference>
<evidence type="ECO:0000313" key="6">
    <source>
        <dbReference type="EMBL" id="CAG8499422.1"/>
    </source>
</evidence>
<organism evidence="6 7">
    <name type="scientific">Paraglomus occultum</name>
    <dbReference type="NCBI Taxonomy" id="144539"/>
    <lineage>
        <taxon>Eukaryota</taxon>
        <taxon>Fungi</taxon>
        <taxon>Fungi incertae sedis</taxon>
        <taxon>Mucoromycota</taxon>
        <taxon>Glomeromycotina</taxon>
        <taxon>Glomeromycetes</taxon>
        <taxon>Paraglomerales</taxon>
        <taxon>Paraglomeraceae</taxon>
        <taxon>Paraglomus</taxon>
    </lineage>
</organism>
<proteinExistence type="inferred from homology"/>
<dbReference type="GO" id="GO:0016020">
    <property type="term" value="C:membrane"/>
    <property type="evidence" value="ECO:0007669"/>
    <property type="project" value="TreeGrafter"/>
</dbReference>
<dbReference type="PANTHER" id="PTHR44196:SF1">
    <property type="entry name" value="DEHYDROGENASE_REDUCTASE SDR FAMILY MEMBER 7B"/>
    <property type="match status" value="1"/>
</dbReference>
<comment type="function">
    <text evidence="4">Putative oxidoreductase.</text>
</comment>
<dbReference type="GO" id="GO:0016491">
    <property type="term" value="F:oxidoreductase activity"/>
    <property type="evidence" value="ECO:0007669"/>
    <property type="project" value="UniProtKB-KW"/>
</dbReference>
<keyword evidence="2" id="KW-0521">NADP</keyword>
<keyword evidence="5" id="KW-1133">Transmembrane helix</keyword>
<keyword evidence="7" id="KW-1185">Reference proteome</keyword>
<accession>A0A9N8ZL09</accession>
<dbReference type="InterPro" id="IPR036291">
    <property type="entry name" value="NAD(P)-bd_dom_sf"/>
</dbReference>
<dbReference type="AlphaFoldDB" id="A0A9N8ZL09"/>
<comment type="caution">
    <text evidence="6">The sequence shown here is derived from an EMBL/GenBank/DDBJ whole genome shotgun (WGS) entry which is preliminary data.</text>
</comment>
<keyword evidence="5" id="KW-0812">Transmembrane</keyword>
<evidence type="ECO:0000256" key="3">
    <source>
        <dbReference type="ARBA" id="ARBA00023002"/>
    </source>
</evidence>
<dbReference type="Gene3D" id="3.40.50.720">
    <property type="entry name" value="NAD(P)-binding Rossmann-like Domain"/>
    <property type="match status" value="1"/>
</dbReference>
<dbReference type="InterPro" id="IPR020904">
    <property type="entry name" value="Sc_DH/Rdtase_CS"/>
</dbReference>
<dbReference type="OrthoDB" id="2102561at2759"/>
<keyword evidence="5" id="KW-0472">Membrane</keyword>
<dbReference type="Proteomes" id="UP000789572">
    <property type="component" value="Unassembled WGS sequence"/>
</dbReference>
<keyword evidence="3" id="KW-0560">Oxidoreductase</keyword>
<evidence type="ECO:0000256" key="2">
    <source>
        <dbReference type="ARBA" id="ARBA00022857"/>
    </source>
</evidence>
<evidence type="ECO:0000256" key="5">
    <source>
        <dbReference type="SAM" id="Phobius"/>
    </source>
</evidence>
<comment type="similarity">
    <text evidence="1">Belongs to the short-chain dehydrogenases/reductases (SDR) family.</text>
</comment>
<reference evidence="6" key="1">
    <citation type="submission" date="2021-06" db="EMBL/GenBank/DDBJ databases">
        <authorList>
            <person name="Kallberg Y."/>
            <person name="Tangrot J."/>
            <person name="Rosling A."/>
        </authorList>
    </citation>
    <scope>NUCLEOTIDE SEQUENCE</scope>
    <source>
        <strain evidence="6">IA702</strain>
    </source>
</reference>
<sequence length="323" mass="35766">MIRFPPLTVPSFFHPIIEAWVIWLTTTFISIPAAFFYMFVDAPSALVRCLLASEPKCIVITGASSGIGTSLALAYAKPGVTIGLLGRDESLKKVAEAVNSRWTSAEILVCDVADTDKLAQTLKEFDDRHNIDLLFANAGQLGYTIDTDKEWEDQWDRIIDVNFVGAVATAMTGFKLMEKRKNRRGGQIAITSSISGYFFMPQTAYYNATKAALISFGRDLRYIGRQHNIKVTVITPGTIDTRMTTDPHQPVSLPSWLLTKPETLAQIIKRRLSYNPATIAYPFSEHLVSWVTQSLPTALLDNVTWLVGKVSSSFSQTGSRGFS</sequence>
<dbReference type="PANTHER" id="PTHR44196">
    <property type="entry name" value="DEHYDROGENASE/REDUCTASE SDR FAMILY MEMBER 7B"/>
    <property type="match status" value="1"/>
</dbReference>
<dbReference type="PRINTS" id="PR00081">
    <property type="entry name" value="GDHRDH"/>
</dbReference>
<dbReference type="SUPFAM" id="SSF51735">
    <property type="entry name" value="NAD(P)-binding Rossmann-fold domains"/>
    <property type="match status" value="1"/>
</dbReference>
<dbReference type="InterPro" id="IPR002347">
    <property type="entry name" value="SDR_fam"/>
</dbReference>
<gene>
    <name evidence="6" type="ORF">POCULU_LOCUS2493</name>
</gene>
<dbReference type="PROSITE" id="PS00061">
    <property type="entry name" value="ADH_SHORT"/>
    <property type="match status" value="1"/>
</dbReference>
<feature type="transmembrane region" description="Helical" evidence="5">
    <location>
        <begin position="20"/>
        <end position="40"/>
    </location>
</feature>
<name>A0A9N8ZL09_9GLOM</name>
<evidence type="ECO:0000256" key="4">
    <source>
        <dbReference type="ARBA" id="ARBA00037096"/>
    </source>
</evidence>
<dbReference type="CDD" id="cd05233">
    <property type="entry name" value="SDR_c"/>
    <property type="match status" value="1"/>
</dbReference>
<protein>
    <submittedName>
        <fullName evidence="6">11143_t:CDS:1</fullName>
    </submittedName>
</protein>